<evidence type="ECO:0000256" key="5">
    <source>
        <dbReference type="ARBA" id="ARBA00022737"/>
    </source>
</evidence>
<dbReference type="PANTHER" id="PTHR45683">
    <property type="entry name" value="MITOCHONDRIAL NICOTINAMIDE ADENINE DINUCLEOTIDE TRANSPORTER 1-RELATED-RELATED"/>
    <property type="match status" value="1"/>
</dbReference>
<dbReference type="EMBL" id="KL142383">
    <property type="protein sequence ID" value="KDR74504.1"/>
    <property type="molecule type" value="Genomic_DNA"/>
</dbReference>
<evidence type="ECO:0000313" key="11">
    <source>
        <dbReference type="EMBL" id="KDR74504.1"/>
    </source>
</evidence>
<dbReference type="GO" id="GO:0016020">
    <property type="term" value="C:membrane"/>
    <property type="evidence" value="ECO:0007669"/>
    <property type="project" value="UniProtKB-SubCell"/>
</dbReference>
<evidence type="ECO:0000256" key="7">
    <source>
        <dbReference type="ARBA" id="ARBA00023136"/>
    </source>
</evidence>
<dbReference type="SUPFAM" id="SSF103506">
    <property type="entry name" value="Mitochondrial carrier"/>
    <property type="match status" value="1"/>
</dbReference>
<evidence type="ECO:0000256" key="8">
    <source>
        <dbReference type="PROSITE-ProRule" id="PRU00282"/>
    </source>
</evidence>
<feature type="compositionally biased region" description="Polar residues" evidence="10">
    <location>
        <begin position="20"/>
        <end position="32"/>
    </location>
</feature>
<feature type="region of interest" description="Disordered" evidence="10">
    <location>
        <begin position="1"/>
        <end position="36"/>
    </location>
</feature>
<evidence type="ECO:0000256" key="4">
    <source>
        <dbReference type="ARBA" id="ARBA00022692"/>
    </source>
</evidence>
<dbReference type="AlphaFoldDB" id="A0A067T3M1"/>
<dbReference type="InterPro" id="IPR023395">
    <property type="entry name" value="MCP_dom_sf"/>
</dbReference>
<organism evidence="11 12">
    <name type="scientific">Galerina marginata (strain CBS 339.88)</name>
    <dbReference type="NCBI Taxonomy" id="685588"/>
    <lineage>
        <taxon>Eukaryota</taxon>
        <taxon>Fungi</taxon>
        <taxon>Dikarya</taxon>
        <taxon>Basidiomycota</taxon>
        <taxon>Agaricomycotina</taxon>
        <taxon>Agaricomycetes</taxon>
        <taxon>Agaricomycetidae</taxon>
        <taxon>Agaricales</taxon>
        <taxon>Agaricineae</taxon>
        <taxon>Strophariaceae</taxon>
        <taxon>Galerina</taxon>
    </lineage>
</organism>
<evidence type="ECO:0000256" key="9">
    <source>
        <dbReference type="RuleBase" id="RU000488"/>
    </source>
</evidence>
<proteinExistence type="inferred from homology"/>
<evidence type="ECO:0000256" key="6">
    <source>
        <dbReference type="ARBA" id="ARBA00022989"/>
    </source>
</evidence>
<comment type="subcellular location">
    <subcellularLocation>
        <location evidence="1">Membrane</location>
        <topology evidence="1">Multi-pass membrane protein</topology>
    </subcellularLocation>
</comment>
<keyword evidence="5" id="KW-0677">Repeat</keyword>
<dbReference type="Pfam" id="PF00153">
    <property type="entry name" value="Mito_carr"/>
    <property type="match status" value="3"/>
</dbReference>
<evidence type="ECO:0000256" key="10">
    <source>
        <dbReference type="SAM" id="MobiDB-lite"/>
    </source>
</evidence>
<keyword evidence="6" id="KW-1133">Transmembrane helix</keyword>
<evidence type="ECO:0008006" key="13">
    <source>
        <dbReference type="Google" id="ProtNLM"/>
    </source>
</evidence>
<feature type="compositionally biased region" description="Low complexity" evidence="10">
    <location>
        <begin position="8"/>
        <end position="19"/>
    </location>
</feature>
<protein>
    <recommendedName>
        <fullName evidence="13">Mitochondrial carrier</fullName>
    </recommendedName>
</protein>
<dbReference type="InterPro" id="IPR044712">
    <property type="entry name" value="SLC25A32-like"/>
</dbReference>
<evidence type="ECO:0000313" key="12">
    <source>
        <dbReference type="Proteomes" id="UP000027222"/>
    </source>
</evidence>
<gene>
    <name evidence="11" type="ORF">GALMADRAFT_250486</name>
</gene>
<keyword evidence="4 8" id="KW-0812">Transmembrane</keyword>
<keyword evidence="12" id="KW-1185">Reference proteome</keyword>
<dbReference type="HOGENOM" id="CLU_015166_6_4_1"/>
<name>A0A067T3M1_GALM3</name>
<feature type="repeat" description="Solcar" evidence="8">
    <location>
        <begin position="41"/>
        <end position="130"/>
    </location>
</feature>
<dbReference type="Proteomes" id="UP000027222">
    <property type="component" value="Unassembled WGS sequence"/>
</dbReference>
<dbReference type="GO" id="GO:0006862">
    <property type="term" value="P:nucleotide transport"/>
    <property type="evidence" value="ECO:0007669"/>
    <property type="project" value="InterPro"/>
</dbReference>
<comment type="similarity">
    <text evidence="2 9">Belongs to the mitochondrial carrier (TC 2.A.29) family.</text>
</comment>
<keyword evidence="3 9" id="KW-0813">Transport</keyword>
<keyword evidence="7 8" id="KW-0472">Membrane</keyword>
<dbReference type="STRING" id="685588.A0A067T3M1"/>
<dbReference type="GO" id="GO:0055085">
    <property type="term" value="P:transmembrane transport"/>
    <property type="evidence" value="ECO:0007669"/>
    <property type="project" value="InterPro"/>
</dbReference>
<evidence type="ECO:0000256" key="1">
    <source>
        <dbReference type="ARBA" id="ARBA00004141"/>
    </source>
</evidence>
<feature type="repeat" description="Solcar" evidence="8">
    <location>
        <begin position="250"/>
        <end position="336"/>
    </location>
</feature>
<accession>A0A067T3M1</accession>
<dbReference type="OrthoDB" id="428293at2759"/>
<evidence type="ECO:0000256" key="3">
    <source>
        <dbReference type="ARBA" id="ARBA00022448"/>
    </source>
</evidence>
<feature type="repeat" description="Solcar" evidence="8">
    <location>
        <begin position="140"/>
        <end position="227"/>
    </location>
</feature>
<evidence type="ECO:0000256" key="2">
    <source>
        <dbReference type="ARBA" id="ARBA00006375"/>
    </source>
</evidence>
<dbReference type="Gene3D" id="1.50.40.10">
    <property type="entry name" value="Mitochondrial carrier domain"/>
    <property type="match status" value="2"/>
</dbReference>
<dbReference type="InterPro" id="IPR018108">
    <property type="entry name" value="MCP_transmembrane"/>
</dbReference>
<sequence length="354" mass="39042">MKNLENGSSSLPATSYSTSGRESASQSATNVKPQPPSFFPTTALDHAAAGIGAGIVTTLCLNPLDLLKVKLQVTTNNPNVSIGKHIWISLKDIQQTQGWRGLYRGLVPNIAGNASSWGLYFLFYNMLKKRASGGDITMPLSASEYLICSAQASAVTAVMTNPLWLVRVRMFTTRADSPYAYRGLWDGLRTIVKKDGPLGLFRGTSLALFGVSNGAIQFVVYEKMKTWGFDRKKRQYEKAGKPYNREVDKLSNLSYTAMSISSKLAALSVTYPYQVVRSRIQNDAQSALFPNIPATIRRTWALEGPRGFFRGLGTNLVRVLPGTCITFVVYENLAWLLRTSARERTDRAESLKDS</sequence>
<dbReference type="PROSITE" id="PS50920">
    <property type="entry name" value="SOLCAR"/>
    <property type="match status" value="3"/>
</dbReference>
<reference evidence="12" key="1">
    <citation type="journal article" date="2014" name="Proc. Natl. Acad. Sci. U.S.A.">
        <title>Extensive sampling of basidiomycete genomes demonstrates inadequacy of the white-rot/brown-rot paradigm for wood decay fungi.</title>
        <authorList>
            <person name="Riley R."/>
            <person name="Salamov A.A."/>
            <person name="Brown D.W."/>
            <person name="Nagy L.G."/>
            <person name="Floudas D."/>
            <person name="Held B.W."/>
            <person name="Levasseur A."/>
            <person name="Lombard V."/>
            <person name="Morin E."/>
            <person name="Otillar R."/>
            <person name="Lindquist E.A."/>
            <person name="Sun H."/>
            <person name="LaButti K.M."/>
            <person name="Schmutz J."/>
            <person name="Jabbour D."/>
            <person name="Luo H."/>
            <person name="Baker S.E."/>
            <person name="Pisabarro A.G."/>
            <person name="Walton J.D."/>
            <person name="Blanchette R.A."/>
            <person name="Henrissat B."/>
            <person name="Martin F."/>
            <person name="Cullen D."/>
            <person name="Hibbett D.S."/>
            <person name="Grigoriev I.V."/>
        </authorList>
    </citation>
    <scope>NUCLEOTIDE SEQUENCE [LARGE SCALE GENOMIC DNA]</scope>
    <source>
        <strain evidence="12">CBS 339.88</strain>
    </source>
</reference>